<evidence type="ECO:0000259" key="7">
    <source>
        <dbReference type="PROSITE" id="PS50893"/>
    </source>
</evidence>
<gene>
    <name evidence="8" type="ORF">DFR38_102279</name>
</gene>
<evidence type="ECO:0000256" key="3">
    <source>
        <dbReference type="ARBA" id="ARBA00022475"/>
    </source>
</evidence>
<dbReference type="EMBL" id="QJKC01000002">
    <property type="protein sequence ID" value="PXX50622.1"/>
    <property type="molecule type" value="Genomic_DNA"/>
</dbReference>
<dbReference type="InterPro" id="IPR003593">
    <property type="entry name" value="AAA+_ATPase"/>
</dbReference>
<dbReference type="Proteomes" id="UP000248395">
    <property type="component" value="Unassembled WGS sequence"/>
</dbReference>
<evidence type="ECO:0000256" key="5">
    <source>
        <dbReference type="ARBA" id="ARBA00022840"/>
    </source>
</evidence>
<dbReference type="PROSITE" id="PS50893">
    <property type="entry name" value="ABC_TRANSPORTER_2"/>
    <property type="match status" value="1"/>
</dbReference>
<dbReference type="PANTHER" id="PTHR43869:SF1">
    <property type="entry name" value="GLYCINE BETAINE_PROLINE BETAINE TRANSPORT SYSTEM ATP-BINDING PROTEIN PROV"/>
    <property type="match status" value="1"/>
</dbReference>
<dbReference type="GO" id="GO:0005886">
    <property type="term" value="C:plasma membrane"/>
    <property type="evidence" value="ECO:0007669"/>
    <property type="project" value="UniProtKB-SubCell"/>
</dbReference>
<dbReference type="FunFam" id="3.40.50.300:FF:000201">
    <property type="entry name" value="Glycine betaine/L-proline ABC transporter ATP-binding protein"/>
    <property type="match status" value="1"/>
</dbReference>
<keyword evidence="2 6" id="KW-0813">Transport</keyword>
<feature type="domain" description="ABC transporter" evidence="7">
    <location>
        <begin position="4"/>
        <end position="264"/>
    </location>
</feature>
<dbReference type="InterPro" id="IPR027417">
    <property type="entry name" value="P-loop_NTPase"/>
</dbReference>
<comment type="subunit">
    <text evidence="6">The complex is probably composed of two ATP-binding proteins, two transmembrane proteins and a solute-binding protein.</text>
</comment>
<dbReference type="AlphaFoldDB" id="A0A318JLK4"/>
<dbReference type="GO" id="GO:0005524">
    <property type="term" value="F:ATP binding"/>
    <property type="evidence" value="ECO:0007669"/>
    <property type="project" value="UniProtKB-UniRule"/>
</dbReference>
<comment type="catalytic activity">
    <reaction evidence="6">
        <text>a quaternary ammonium(out) + ATP + H2O = a quaternary ammonium(in) + ADP + phosphate + H(+)</text>
        <dbReference type="Rhea" id="RHEA:11036"/>
        <dbReference type="ChEBI" id="CHEBI:15377"/>
        <dbReference type="ChEBI" id="CHEBI:15378"/>
        <dbReference type="ChEBI" id="CHEBI:30616"/>
        <dbReference type="ChEBI" id="CHEBI:35267"/>
        <dbReference type="ChEBI" id="CHEBI:43474"/>
        <dbReference type="ChEBI" id="CHEBI:456216"/>
    </reaction>
</comment>
<keyword evidence="6" id="KW-0997">Cell inner membrane</keyword>
<proteinExistence type="inferred from homology"/>
<sequence>MSKIEVRHVYKVFGPQGERVMALLRQHCDKAEVLEKTGANVGLIDVSLSIEAGEIFVIMGLSGSGKSTLVRHLNRLIDPSSGEILIDGEDILRYDEKQLQDLRRNKISMVFQGFGLLPHQTVLENAAYALLTKGVARGEALARAGNWLGKVGLAGYEAKYPDELSGGMRQRVGLARALAADTEIILMDEAFSALDPLIRSEMQEQLLQLQSSLHKTIVFISHDLDEALRIGSRIAILRDGQLVQVGTPTDILTRPADHYVQRFVEKRALQPLAG</sequence>
<evidence type="ECO:0000256" key="1">
    <source>
        <dbReference type="ARBA" id="ARBA00005417"/>
    </source>
</evidence>
<dbReference type="SUPFAM" id="SSF52540">
    <property type="entry name" value="P-loop containing nucleoside triphosphate hydrolases"/>
    <property type="match status" value="1"/>
</dbReference>
<evidence type="ECO:0000313" key="8">
    <source>
        <dbReference type="EMBL" id="PXX50622.1"/>
    </source>
</evidence>
<dbReference type="SMART" id="SM00382">
    <property type="entry name" value="AAA"/>
    <property type="match status" value="1"/>
</dbReference>
<keyword evidence="3" id="KW-1003">Cell membrane</keyword>
<reference evidence="8 9" key="1">
    <citation type="submission" date="2018-05" db="EMBL/GenBank/DDBJ databases">
        <title>Genomic Encyclopedia of Type Strains, Phase IV (KMG-IV): sequencing the most valuable type-strain genomes for metagenomic binning, comparative biology and taxonomic classification.</title>
        <authorList>
            <person name="Goeker M."/>
        </authorList>
    </citation>
    <scope>NUCLEOTIDE SEQUENCE [LARGE SCALE GENOMIC DNA]</scope>
    <source>
        <strain evidence="8 9">DSM 25134</strain>
    </source>
</reference>
<dbReference type="NCBIfam" id="TIGR01186">
    <property type="entry name" value="proV"/>
    <property type="match status" value="1"/>
</dbReference>
<dbReference type="GO" id="GO:0016887">
    <property type="term" value="F:ATP hydrolysis activity"/>
    <property type="evidence" value="ECO:0007669"/>
    <property type="project" value="UniProtKB-UniRule"/>
</dbReference>
<dbReference type="InterPro" id="IPR003439">
    <property type="entry name" value="ABC_transporter-like_ATP-bd"/>
</dbReference>
<dbReference type="GO" id="GO:0031460">
    <property type="term" value="P:glycine betaine transport"/>
    <property type="evidence" value="ECO:0007669"/>
    <property type="project" value="InterPro"/>
</dbReference>
<dbReference type="InterPro" id="IPR051921">
    <property type="entry name" value="ABC_osmolyte_uptake_ATP-bind"/>
</dbReference>
<evidence type="ECO:0000313" key="9">
    <source>
        <dbReference type="Proteomes" id="UP000248395"/>
    </source>
</evidence>
<dbReference type="Gene3D" id="3.40.50.300">
    <property type="entry name" value="P-loop containing nucleotide triphosphate hydrolases"/>
    <property type="match status" value="1"/>
</dbReference>
<comment type="caution">
    <text evidence="8">The sequence shown here is derived from an EMBL/GenBank/DDBJ whole genome shotgun (WGS) entry which is preliminary data.</text>
</comment>
<comment type="similarity">
    <text evidence="1 6">Belongs to the ABC transporter superfamily.</text>
</comment>
<protein>
    <recommendedName>
        <fullName evidence="6">Quaternary amine transport ATP-binding protein</fullName>
        <ecNumber evidence="6">7.6.2.9</ecNumber>
    </recommendedName>
</protein>
<organism evidence="8 9">
    <name type="scientific">Aquitalea magnusonii</name>
    <dbReference type="NCBI Taxonomy" id="332411"/>
    <lineage>
        <taxon>Bacteria</taxon>
        <taxon>Pseudomonadati</taxon>
        <taxon>Pseudomonadota</taxon>
        <taxon>Betaproteobacteria</taxon>
        <taxon>Neisseriales</taxon>
        <taxon>Chromobacteriaceae</taxon>
        <taxon>Aquitalea</taxon>
    </lineage>
</organism>
<dbReference type="InterPro" id="IPR005892">
    <property type="entry name" value="Gly-betaine_transp_ATP-bd"/>
</dbReference>
<dbReference type="EC" id="7.6.2.9" evidence="6"/>
<dbReference type="OrthoDB" id="9802264at2"/>
<dbReference type="CDD" id="cd03294">
    <property type="entry name" value="ABC_Pro_Gly_Betaine"/>
    <property type="match status" value="1"/>
</dbReference>
<name>A0A318JLK4_9NEIS</name>
<accession>A0A318JLK4</accession>
<keyword evidence="5 6" id="KW-0067">ATP-binding</keyword>
<dbReference type="GO" id="GO:0015418">
    <property type="term" value="F:ABC-type quaternary ammonium compound transporting activity"/>
    <property type="evidence" value="ECO:0007669"/>
    <property type="project" value="UniProtKB-EC"/>
</dbReference>
<dbReference type="PANTHER" id="PTHR43869">
    <property type="entry name" value="GLYCINE BETAINE/PROLINE BETAINE TRANSPORT SYSTEM ATP-BINDING PROTEIN PROV"/>
    <property type="match status" value="1"/>
</dbReference>
<evidence type="ECO:0000256" key="2">
    <source>
        <dbReference type="ARBA" id="ARBA00022448"/>
    </source>
</evidence>
<dbReference type="InterPro" id="IPR017871">
    <property type="entry name" value="ABC_transporter-like_CS"/>
</dbReference>
<dbReference type="RefSeq" id="WP_059287060.1">
    <property type="nucleotide sequence ID" value="NZ_LNQU01000142.1"/>
</dbReference>
<keyword evidence="9" id="KW-1185">Reference proteome</keyword>
<keyword evidence="4 6" id="KW-0547">Nucleotide-binding</keyword>
<comment type="subcellular location">
    <subcellularLocation>
        <location evidence="6">Cell inner membrane</location>
        <topology evidence="6">Peripheral membrane protein</topology>
    </subcellularLocation>
</comment>
<evidence type="ECO:0000256" key="4">
    <source>
        <dbReference type="ARBA" id="ARBA00022741"/>
    </source>
</evidence>
<evidence type="ECO:0000256" key="6">
    <source>
        <dbReference type="RuleBase" id="RU369116"/>
    </source>
</evidence>
<dbReference type="GO" id="GO:0006865">
    <property type="term" value="P:amino acid transport"/>
    <property type="evidence" value="ECO:0007669"/>
    <property type="project" value="UniProtKB-UniRule"/>
</dbReference>
<dbReference type="Pfam" id="PF00005">
    <property type="entry name" value="ABC_tran"/>
    <property type="match status" value="1"/>
</dbReference>
<dbReference type="PROSITE" id="PS00211">
    <property type="entry name" value="ABC_TRANSPORTER_1"/>
    <property type="match status" value="1"/>
</dbReference>
<dbReference type="GO" id="GO:0006970">
    <property type="term" value="P:response to osmotic stress"/>
    <property type="evidence" value="ECO:0007669"/>
    <property type="project" value="UniProtKB-ARBA"/>
</dbReference>
<keyword evidence="6" id="KW-0472">Membrane</keyword>